<proteinExistence type="predicted"/>
<dbReference type="VEuPathDB" id="PlasmoDB:PYYM_0028300"/>
<dbReference type="InterPro" id="IPR006477">
    <property type="entry name" value="Yir_bir_cir"/>
</dbReference>
<organism evidence="2 3">
    <name type="scientific">Plasmodium yoelii</name>
    <dbReference type="NCBI Taxonomy" id="5861"/>
    <lineage>
        <taxon>Eukaryota</taxon>
        <taxon>Sar</taxon>
        <taxon>Alveolata</taxon>
        <taxon>Apicomplexa</taxon>
        <taxon>Aconoidasida</taxon>
        <taxon>Haemosporida</taxon>
        <taxon>Plasmodiidae</taxon>
        <taxon>Plasmodium</taxon>
        <taxon>Plasmodium (Vinckeia)</taxon>
    </lineage>
</organism>
<keyword evidence="1" id="KW-0472">Membrane</keyword>
<keyword evidence="1" id="KW-0812">Transmembrane</keyword>
<gene>
    <name evidence="2" type="ORF">PY17X_0600800</name>
</gene>
<protein>
    <submittedName>
        <fullName evidence="2">YIR protein</fullName>
    </submittedName>
</protein>
<dbReference type="GeneID" id="34859684"/>
<name>A0A4V0KJ35_PLAYE</name>
<keyword evidence="1" id="KW-1133">Transmembrane helix</keyword>
<sequence length="314" mass="36583">MNKQVCNTLISTSNSFSNSLDSTKNYRFNMNEGIFSNYCTSNNCSTNHEKINAGCLYLFDSFFGSSSVFKSVAKSNINVVEYIMIWLSKMLNQIDNKEKQSLNFLYNIYINNENYKKPISSFTKYKDYKELIDETNMMKMDIKDISKLYDAFITLCMLYTEFNEKTPDCNKCSERADEFVKKYNKLNNYSDIANDSPYYRLLSTLSNDYNNFKKNYNDVKCSNSPLPTIEKPKNYVQSFGGDHEQTVQILEQISEDASSSSSISKNLFIVLSIFGAIGFFLGISYKYSLFGFRKRFQKQKLREKLKNIKKRMNQ</sequence>
<evidence type="ECO:0000313" key="2">
    <source>
        <dbReference type="EMBL" id="VTZ75096.1"/>
    </source>
</evidence>
<reference evidence="2 3" key="1">
    <citation type="journal article" date="2014" name="BMC Biol.">
        <title>A comprehensive evaluation of rodent malaria parasite genomes and gene expression.</title>
        <authorList>
            <person name="Otto T.D."/>
            <person name="Bohme U."/>
            <person name="Jackson A.P."/>
            <person name="Hunt M."/>
            <person name="Franke-Fayard B."/>
            <person name="Hoeijmakers W.A."/>
            <person name="Religa A.A."/>
            <person name="Robertson L."/>
            <person name="Sanders M."/>
            <person name="Ogun S.A."/>
            <person name="Cunningham D."/>
            <person name="Erhart A."/>
            <person name="Billker O."/>
            <person name="Khan S.M."/>
            <person name="Stunnenberg H.G."/>
            <person name="Langhorne J."/>
            <person name="Holder A.A."/>
            <person name="Waters A.P."/>
            <person name="Newbold C.I."/>
            <person name="Pain A."/>
            <person name="Berriman M."/>
            <person name="Janse C.J."/>
        </authorList>
    </citation>
    <scope>NUCLEOTIDE SEQUENCE [LARGE SCALE GENOMIC DNA]</scope>
    <source>
        <strain evidence="2 3">17X</strain>
    </source>
</reference>
<dbReference type="KEGG" id="pyo:PY17X_0600800"/>
<dbReference type="AlphaFoldDB" id="A0A4V0KJ35"/>
<feature type="transmembrane region" description="Helical" evidence="1">
    <location>
        <begin position="267"/>
        <end position="292"/>
    </location>
</feature>
<dbReference type="EMBL" id="LM993660">
    <property type="protein sequence ID" value="VTZ75096.1"/>
    <property type="molecule type" value="Genomic_DNA"/>
</dbReference>
<dbReference type="VEuPathDB" id="PlasmoDB:Py17XNL_000600568"/>
<dbReference type="VEuPathDB" id="PlasmoDB:PY17X_0600800"/>
<evidence type="ECO:0000313" key="3">
    <source>
        <dbReference type="Proteomes" id="UP000072874"/>
    </source>
</evidence>
<dbReference type="Proteomes" id="UP000072874">
    <property type="component" value="Chromosome 6"/>
</dbReference>
<dbReference type="RefSeq" id="XP_022813100.1">
    <property type="nucleotide sequence ID" value="XM_022955300.1"/>
</dbReference>
<dbReference type="NCBIfam" id="TIGR01590">
    <property type="entry name" value="yir-bir-cir_Pla"/>
    <property type="match status" value="1"/>
</dbReference>
<dbReference type="VEuPathDB" id="PlasmoDB:PY01079"/>
<accession>A0A4V0KJ35</accession>
<dbReference type="Pfam" id="PF06022">
    <property type="entry name" value="Cir_Bir_Yir"/>
    <property type="match status" value="1"/>
</dbReference>
<evidence type="ECO:0000256" key="1">
    <source>
        <dbReference type="SAM" id="Phobius"/>
    </source>
</evidence>